<dbReference type="EMBL" id="BSDC01000005">
    <property type="protein sequence ID" value="GLH68438.1"/>
    <property type="molecule type" value="Genomic_DNA"/>
</dbReference>
<sequence>MHVNRLGLLLVPAVLAAQAPMPAPAPAPMLTSVPTRDRAVLAMGTELRLHLEGPGDLDRVSQAALAEAARLEAACSTWEAASAWSRLNAAQGEPVSLDAEWIDLLGRMKAWQVRTEGAFDPVLMALVRAWDLRHGGRTPTPEVLAEARRASGAGLLLLDPAAGVARLTHAAAGVEEGGFLKGYALDRLRRVAASPAGLLDFGGQLLAWGRPVPVAIADPLDRRHPRLSFRLDEASLAGSGTSERGRHILDPRTGEPCPAWGSTAVVSADALTADVLSTALYVLGPDAGPAWAERQGVAAAFLLNDGTVRMTPAFRALHPTLMSRESR</sequence>
<dbReference type="Gene3D" id="3.10.520.10">
    <property type="entry name" value="ApbE-like domains"/>
    <property type="match status" value="1"/>
</dbReference>
<organism evidence="13 14">
    <name type="scientific">Geothrix edaphica</name>
    <dbReference type="NCBI Taxonomy" id="2927976"/>
    <lineage>
        <taxon>Bacteria</taxon>
        <taxon>Pseudomonadati</taxon>
        <taxon>Acidobacteriota</taxon>
        <taxon>Holophagae</taxon>
        <taxon>Holophagales</taxon>
        <taxon>Holophagaceae</taxon>
        <taxon>Geothrix</taxon>
    </lineage>
</organism>
<evidence type="ECO:0000313" key="14">
    <source>
        <dbReference type="Proteomes" id="UP001165044"/>
    </source>
</evidence>
<evidence type="ECO:0000256" key="5">
    <source>
        <dbReference type="ARBA" id="ARBA00022679"/>
    </source>
</evidence>
<evidence type="ECO:0000256" key="4">
    <source>
        <dbReference type="ARBA" id="ARBA00022630"/>
    </source>
</evidence>
<dbReference type="PIRSF" id="PIRSF006268">
    <property type="entry name" value="ApbE"/>
    <property type="match status" value="1"/>
</dbReference>
<keyword evidence="8 11" id="KW-0460">Magnesium</keyword>
<comment type="cofactor">
    <cofactor evidence="1">
        <name>Mg(2+)</name>
        <dbReference type="ChEBI" id="CHEBI:18420"/>
    </cofactor>
</comment>
<dbReference type="GO" id="GO:0016740">
    <property type="term" value="F:transferase activity"/>
    <property type="evidence" value="ECO:0007669"/>
    <property type="project" value="UniProtKB-KW"/>
</dbReference>
<evidence type="ECO:0000256" key="12">
    <source>
        <dbReference type="SAM" id="SignalP"/>
    </source>
</evidence>
<evidence type="ECO:0000256" key="1">
    <source>
        <dbReference type="ARBA" id="ARBA00001946"/>
    </source>
</evidence>
<evidence type="ECO:0000256" key="7">
    <source>
        <dbReference type="ARBA" id="ARBA00022827"/>
    </source>
</evidence>
<comment type="similarity">
    <text evidence="11">Belongs to the ApbE family.</text>
</comment>
<feature type="chain" id="PRO_5047008232" description="FAD:protein FMN transferase" evidence="12">
    <location>
        <begin position="17"/>
        <end position="327"/>
    </location>
</feature>
<keyword evidence="4 11" id="KW-0285">Flavoprotein</keyword>
<dbReference type="PANTHER" id="PTHR30040">
    <property type="entry name" value="THIAMINE BIOSYNTHESIS LIPOPROTEIN APBE"/>
    <property type="match status" value="1"/>
</dbReference>
<protein>
    <recommendedName>
        <fullName evidence="3 11">FAD:protein FMN transferase</fullName>
        <ecNumber evidence="2 11">2.7.1.180</ecNumber>
    </recommendedName>
    <alternativeName>
        <fullName evidence="9 11">Flavin transferase</fullName>
    </alternativeName>
</protein>
<dbReference type="Pfam" id="PF02424">
    <property type="entry name" value="ApbE"/>
    <property type="match status" value="1"/>
</dbReference>
<dbReference type="SUPFAM" id="SSF143631">
    <property type="entry name" value="ApbE-like"/>
    <property type="match status" value="1"/>
</dbReference>
<evidence type="ECO:0000313" key="13">
    <source>
        <dbReference type="EMBL" id="GLH68438.1"/>
    </source>
</evidence>
<keyword evidence="7 11" id="KW-0274">FAD</keyword>
<keyword evidence="6 11" id="KW-0479">Metal-binding</keyword>
<evidence type="ECO:0000256" key="10">
    <source>
        <dbReference type="ARBA" id="ARBA00048540"/>
    </source>
</evidence>
<keyword evidence="5 11" id="KW-0808">Transferase</keyword>
<keyword evidence="14" id="KW-1185">Reference proteome</keyword>
<dbReference type="EC" id="2.7.1.180" evidence="2 11"/>
<gene>
    <name evidence="13" type="ORF">GETHED_28020</name>
</gene>
<comment type="catalytic activity">
    <reaction evidence="10 11">
        <text>L-threonyl-[protein] + FAD = FMN-L-threonyl-[protein] + AMP + H(+)</text>
        <dbReference type="Rhea" id="RHEA:36847"/>
        <dbReference type="Rhea" id="RHEA-COMP:11060"/>
        <dbReference type="Rhea" id="RHEA-COMP:11061"/>
        <dbReference type="ChEBI" id="CHEBI:15378"/>
        <dbReference type="ChEBI" id="CHEBI:30013"/>
        <dbReference type="ChEBI" id="CHEBI:57692"/>
        <dbReference type="ChEBI" id="CHEBI:74257"/>
        <dbReference type="ChEBI" id="CHEBI:456215"/>
        <dbReference type="EC" id="2.7.1.180"/>
    </reaction>
</comment>
<comment type="caution">
    <text evidence="13">The sequence shown here is derived from an EMBL/GenBank/DDBJ whole genome shotgun (WGS) entry which is preliminary data.</text>
</comment>
<evidence type="ECO:0000256" key="6">
    <source>
        <dbReference type="ARBA" id="ARBA00022723"/>
    </source>
</evidence>
<keyword evidence="12" id="KW-0732">Signal</keyword>
<reference evidence="13" key="1">
    <citation type="journal article" date="2023" name="Antonie Van Leeuwenhoek">
        <title>Mesoterricola silvestris gen. nov., sp. nov., Mesoterricola sediminis sp. nov., Geothrix oryzae sp. nov., Geothrix edaphica sp. nov., Geothrix rubra sp. nov., and Geothrix limicola sp. nov., six novel members of Acidobacteriota isolated from soils.</title>
        <authorList>
            <person name="Itoh H."/>
            <person name="Sugisawa Y."/>
            <person name="Mise K."/>
            <person name="Xu Z."/>
            <person name="Kuniyasu M."/>
            <person name="Ushijima N."/>
            <person name="Kawano K."/>
            <person name="Kobayashi E."/>
            <person name="Shiratori Y."/>
            <person name="Masuda Y."/>
            <person name="Senoo K."/>
        </authorList>
    </citation>
    <scope>NUCLEOTIDE SEQUENCE</scope>
    <source>
        <strain evidence="13">Red802</strain>
    </source>
</reference>
<dbReference type="Proteomes" id="UP001165044">
    <property type="component" value="Unassembled WGS sequence"/>
</dbReference>
<evidence type="ECO:0000256" key="3">
    <source>
        <dbReference type="ARBA" id="ARBA00016337"/>
    </source>
</evidence>
<evidence type="ECO:0000256" key="9">
    <source>
        <dbReference type="ARBA" id="ARBA00031306"/>
    </source>
</evidence>
<name>A0ABQ5Q1C6_9BACT</name>
<proteinExistence type="inferred from homology"/>
<evidence type="ECO:0000256" key="8">
    <source>
        <dbReference type="ARBA" id="ARBA00022842"/>
    </source>
</evidence>
<evidence type="ECO:0000256" key="11">
    <source>
        <dbReference type="PIRNR" id="PIRNR006268"/>
    </source>
</evidence>
<feature type="signal peptide" evidence="12">
    <location>
        <begin position="1"/>
        <end position="16"/>
    </location>
</feature>
<dbReference type="PANTHER" id="PTHR30040:SF2">
    <property type="entry name" value="FAD:PROTEIN FMN TRANSFERASE"/>
    <property type="match status" value="1"/>
</dbReference>
<evidence type="ECO:0000256" key="2">
    <source>
        <dbReference type="ARBA" id="ARBA00011955"/>
    </source>
</evidence>
<dbReference type="InterPro" id="IPR003374">
    <property type="entry name" value="ApbE-like_sf"/>
</dbReference>
<accession>A0ABQ5Q1C6</accession>
<dbReference type="InterPro" id="IPR024932">
    <property type="entry name" value="ApbE"/>
</dbReference>